<dbReference type="Gene3D" id="1.20.120.610">
    <property type="entry name" value="lithium bound rotor ring of v- atpase"/>
    <property type="match status" value="1"/>
</dbReference>
<keyword evidence="8" id="KW-1185">Reference proteome</keyword>
<evidence type="ECO:0000256" key="1">
    <source>
        <dbReference type="ARBA" id="ARBA00004141"/>
    </source>
</evidence>
<evidence type="ECO:0000259" key="6">
    <source>
        <dbReference type="Pfam" id="PF00137"/>
    </source>
</evidence>
<feature type="transmembrane region" description="Helical" evidence="5">
    <location>
        <begin position="7"/>
        <end position="25"/>
    </location>
</feature>
<feature type="domain" description="V-ATPase proteolipid subunit C-like" evidence="6">
    <location>
        <begin position="32"/>
        <end position="91"/>
    </location>
</feature>
<dbReference type="GO" id="GO:0015078">
    <property type="term" value="F:proton transmembrane transporter activity"/>
    <property type="evidence" value="ECO:0007669"/>
    <property type="project" value="InterPro"/>
</dbReference>
<dbReference type="InterPro" id="IPR002379">
    <property type="entry name" value="ATPase_proteolipid_c-like_dom"/>
</dbReference>
<evidence type="ECO:0000256" key="5">
    <source>
        <dbReference type="SAM" id="Phobius"/>
    </source>
</evidence>
<organism evidence="7 8">
    <name type="scientific">Nautilia profundicola (strain ATCC BAA-1463 / DSM 18972 / AmH)</name>
    <dbReference type="NCBI Taxonomy" id="598659"/>
    <lineage>
        <taxon>Bacteria</taxon>
        <taxon>Pseudomonadati</taxon>
        <taxon>Campylobacterota</taxon>
        <taxon>Epsilonproteobacteria</taxon>
        <taxon>Nautiliales</taxon>
        <taxon>Nautiliaceae</taxon>
        <taxon>Nautilia</taxon>
    </lineage>
</organism>
<protein>
    <submittedName>
        <fullName evidence="7">V-ATPase F-subunit</fullName>
    </submittedName>
</protein>
<dbReference type="InterPro" id="IPR035921">
    <property type="entry name" value="F/V-ATP_Csub_sf"/>
</dbReference>
<dbReference type="HOGENOM" id="CLU_148047_3_2_7"/>
<evidence type="ECO:0000313" key="8">
    <source>
        <dbReference type="Proteomes" id="UP000000448"/>
    </source>
</evidence>
<keyword evidence="4 5" id="KW-0472">Membrane</keyword>
<dbReference type="GO" id="GO:0033177">
    <property type="term" value="C:proton-transporting two-sector ATPase complex, proton-transporting domain"/>
    <property type="evidence" value="ECO:0007669"/>
    <property type="project" value="InterPro"/>
</dbReference>
<dbReference type="EMBL" id="CP001279">
    <property type="protein sequence ID" value="ACM93235.1"/>
    <property type="molecule type" value="Genomic_DNA"/>
</dbReference>
<dbReference type="KEGG" id="nam:NAMH_0029"/>
<dbReference type="AlphaFoldDB" id="B9L763"/>
<evidence type="ECO:0000313" key="7">
    <source>
        <dbReference type="EMBL" id="ACM93235.1"/>
    </source>
</evidence>
<accession>B9L763</accession>
<dbReference type="STRING" id="598659.NAMH_0029"/>
<feature type="transmembrane region" description="Helical" evidence="5">
    <location>
        <begin position="70"/>
        <end position="92"/>
    </location>
</feature>
<proteinExistence type="predicted"/>
<feature type="transmembrane region" description="Helical" evidence="5">
    <location>
        <begin position="31"/>
        <end position="58"/>
    </location>
</feature>
<dbReference type="Pfam" id="PF00137">
    <property type="entry name" value="ATP-synt_C"/>
    <property type="match status" value="1"/>
</dbReference>
<sequence length="95" mass="9779">MNTNRSNYRGLIKLFLFLPMILMAGDNSYAYIAAALAVGLSSIAAGIAVGMVGAAAMGSIGEKPEISTKALIFLGLAEGIAIYGLIVSIMILGKI</sequence>
<reference evidence="7 8" key="1">
    <citation type="journal article" date="2009" name="PLoS Genet.">
        <title>Adaptations to submarine hydrothermal environments exemplified by the genome of Nautilia profundicola.</title>
        <authorList>
            <person name="Campbell B.J."/>
            <person name="Smith J.L."/>
            <person name="Hanson T.E."/>
            <person name="Klotz M.G."/>
            <person name="Stein L.Y."/>
            <person name="Lee C.K."/>
            <person name="Wu D."/>
            <person name="Robinson J.M."/>
            <person name="Khouri H.M."/>
            <person name="Eisen J.A."/>
            <person name="Cary S.C."/>
        </authorList>
    </citation>
    <scope>NUCLEOTIDE SEQUENCE [LARGE SCALE GENOMIC DNA]</scope>
    <source>
        <strain evidence="8">ATCC BAA-1463 / DSM 18972 / AmH</strain>
    </source>
</reference>
<evidence type="ECO:0000256" key="3">
    <source>
        <dbReference type="ARBA" id="ARBA00022989"/>
    </source>
</evidence>
<gene>
    <name evidence="7" type="ordered locus">NAMH_0029</name>
</gene>
<dbReference type="SUPFAM" id="SSF81333">
    <property type="entry name" value="F1F0 ATP synthase subunit C"/>
    <property type="match status" value="1"/>
</dbReference>
<keyword evidence="2 5" id="KW-0812">Transmembrane</keyword>
<dbReference type="eggNOG" id="COG0636">
    <property type="taxonomic scope" value="Bacteria"/>
</dbReference>
<name>B9L763_NAUPA</name>
<comment type="subcellular location">
    <subcellularLocation>
        <location evidence="1">Membrane</location>
        <topology evidence="1">Multi-pass membrane protein</topology>
    </subcellularLocation>
</comment>
<keyword evidence="3 5" id="KW-1133">Transmembrane helix</keyword>
<evidence type="ECO:0000256" key="4">
    <source>
        <dbReference type="ARBA" id="ARBA00023136"/>
    </source>
</evidence>
<evidence type="ECO:0000256" key="2">
    <source>
        <dbReference type="ARBA" id="ARBA00022692"/>
    </source>
</evidence>
<dbReference type="CDD" id="cd18120">
    <property type="entry name" value="ATP-synt_Vo_Ao_c"/>
    <property type="match status" value="1"/>
</dbReference>
<dbReference type="RefSeq" id="WP_015902287.1">
    <property type="nucleotide sequence ID" value="NC_012115.1"/>
</dbReference>
<dbReference type="Proteomes" id="UP000000448">
    <property type="component" value="Chromosome"/>
</dbReference>